<dbReference type="SUPFAM" id="SSF51261">
    <property type="entry name" value="Duplicated hybrid motif"/>
    <property type="match status" value="1"/>
</dbReference>
<protein>
    <recommendedName>
        <fullName evidence="5">Peptidase M23</fullName>
    </recommendedName>
</protein>
<comment type="caution">
    <text evidence="3">The sequence shown here is derived from an EMBL/GenBank/DDBJ whole genome shotgun (WGS) entry which is preliminary data.</text>
</comment>
<evidence type="ECO:0000259" key="2">
    <source>
        <dbReference type="Pfam" id="PF18421"/>
    </source>
</evidence>
<dbReference type="Gene3D" id="2.70.70.10">
    <property type="entry name" value="Glucose Permease (Domain IIA)"/>
    <property type="match status" value="1"/>
</dbReference>
<evidence type="ECO:0000313" key="4">
    <source>
        <dbReference type="Proteomes" id="UP000179076"/>
    </source>
</evidence>
<dbReference type="FunFam" id="2.70.70.10:FF:000019">
    <property type="entry name" value="M23 family peptidase"/>
    <property type="match status" value="1"/>
</dbReference>
<proteinExistence type="predicted"/>
<dbReference type="Gene3D" id="2.60.40.1590">
    <property type="entry name" value="Peptidoglycan hydrolase domains"/>
    <property type="match status" value="1"/>
</dbReference>
<sequence>MVVQQNEKWFAVVGLPLSFRNGEHELHVVDDAGRKQAQRFTVRPKEYGVQRIALQNKRMVNPTGDDLKRIDRDSSEIQRAFAKWRELGAPPLSFDLPVEGPISGVFGTRRFFNDQERQPHNGVDLAAPLGTPIRAPADAVVIGAGDYFFNGRTVFLDHGQGLISMYNHMNRIAVTLGETVTRGQRIGDVGMTGRVTGPHLHWGVSLNNVRVDPLLFVPEELLKNLAPTK</sequence>
<dbReference type="Proteomes" id="UP000179076">
    <property type="component" value="Unassembled WGS sequence"/>
</dbReference>
<dbReference type="CDD" id="cd12797">
    <property type="entry name" value="M23_peptidase"/>
    <property type="match status" value="1"/>
</dbReference>
<dbReference type="EMBL" id="MFSP01000020">
    <property type="protein sequence ID" value="OGI69433.1"/>
    <property type="molecule type" value="Genomic_DNA"/>
</dbReference>
<name>A0A1F6VIG8_9PROT</name>
<dbReference type="PANTHER" id="PTHR21666">
    <property type="entry name" value="PEPTIDASE-RELATED"/>
    <property type="match status" value="1"/>
</dbReference>
<evidence type="ECO:0008006" key="5">
    <source>
        <dbReference type="Google" id="ProtNLM"/>
    </source>
</evidence>
<feature type="domain" description="Peptidase family M23 N-terminal" evidence="2">
    <location>
        <begin position="2"/>
        <end position="45"/>
    </location>
</feature>
<evidence type="ECO:0000313" key="3">
    <source>
        <dbReference type="EMBL" id="OGI69433.1"/>
    </source>
</evidence>
<dbReference type="GO" id="GO:0004222">
    <property type="term" value="F:metalloendopeptidase activity"/>
    <property type="evidence" value="ECO:0007669"/>
    <property type="project" value="TreeGrafter"/>
</dbReference>
<dbReference type="InterPro" id="IPR011055">
    <property type="entry name" value="Dup_hybrid_motif"/>
</dbReference>
<dbReference type="PANTHER" id="PTHR21666:SF285">
    <property type="entry name" value="M23 FAMILY METALLOPEPTIDASE"/>
    <property type="match status" value="1"/>
</dbReference>
<evidence type="ECO:0000259" key="1">
    <source>
        <dbReference type="Pfam" id="PF01551"/>
    </source>
</evidence>
<dbReference type="InterPro" id="IPR040487">
    <property type="entry name" value="Peptidase_M23_N"/>
</dbReference>
<dbReference type="Pfam" id="PF18421">
    <property type="entry name" value="Peptidase_M23_N"/>
    <property type="match status" value="1"/>
</dbReference>
<feature type="domain" description="M23ase beta-sheet core" evidence="1">
    <location>
        <begin position="119"/>
        <end position="213"/>
    </location>
</feature>
<dbReference type="AlphaFoldDB" id="A0A1F6VIG8"/>
<dbReference type="InterPro" id="IPR016047">
    <property type="entry name" value="M23ase_b-sheet_dom"/>
</dbReference>
<accession>A0A1F6VIG8</accession>
<dbReference type="InterPro" id="IPR050570">
    <property type="entry name" value="Cell_wall_metabolism_enzyme"/>
</dbReference>
<dbReference type="Pfam" id="PF01551">
    <property type="entry name" value="Peptidase_M23"/>
    <property type="match status" value="1"/>
</dbReference>
<reference evidence="3 4" key="1">
    <citation type="journal article" date="2016" name="Nat. Commun.">
        <title>Thousands of microbial genomes shed light on interconnected biogeochemical processes in an aquifer system.</title>
        <authorList>
            <person name="Anantharaman K."/>
            <person name="Brown C.T."/>
            <person name="Hug L.A."/>
            <person name="Sharon I."/>
            <person name="Castelle C.J."/>
            <person name="Probst A.J."/>
            <person name="Thomas B.C."/>
            <person name="Singh A."/>
            <person name="Wilkins M.J."/>
            <person name="Karaoz U."/>
            <person name="Brodie E.L."/>
            <person name="Williams K.H."/>
            <person name="Hubbard S.S."/>
            <person name="Banfield J.F."/>
        </authorList>
    </citation>
    <scope>NUCLEOTIDE SEQUENCE [LARGE SCALE GENOMIC DNA]</scope>
</reference>
<organism evidence="3 4">
    <name type="scientific">Candidatus Muproteobacteria bacterium RBG_16_60_9</name>
    <dbReference type="NCBI Taxonomy" id="1817755"/>
    <lineage>
        <taxon>Bacteria</taxon>
        <taxon>Pseudomonadati</taxon>
        <taxon>Pseudomonadota</taxon>
        <taxon>Candidatus Muproteobacteria</taxon>
    </lineage>
</organism>
<gene>
    <name evidence="3" type="ORF">A2W18_05115</name>
</gene>